<dbReference type="InterPro" id="IPR013766">
    <property type="entry name" value="Thioredoxin_domain"/>
</dbReference>
<reference evidence="4" key="1">
    <citation type="submission" date="2016-10" db="EMBL/GenBank/DDBJ databases">
        <authorList>
            <person name="Varghese N."/>
            <person name="Submissions S."/>
        </authorList>
    </citation>
    <scope>NUCLEOTIDE SEQUENCE [LARGE SCALE GENOMIC DNA]</scope>
    <source>
        <strain evidence="4">DSM 25055</strain>
    </source>
</reference>
<dbReference type="CDD" id="cd02966">
    <property type="entry name" value="TlpA_like_family"/>
    <property type="match status" value="1"/>
</dbReference>
<dbReference type="AlphaFoldDB" id="A0A1H9GUB4"/>
<name>A0A1H9GUB4_9EURY</name>
<feature type="region of interest" description="Disordered" evidence="1">
    <location>
        <begin position="189"/>
        <end position="209"/>
    </location>
</feature>
<dbReference type="SUPFAM" id="SSF52833">
    <property type="entry name" value="Thioredoxin-like"/>
    <property type="match status" value="1"/>
</dbReference>
<dbReference type="InterPro" id="IPR000866">
    <property type="entry name" value="AhpC/TSA"/>
</dbReference>
<dbReference type="Gene3D" id="3.40.30.10">
    <property type="entry name" value="Glutaredoxin"/>
    <property type="match status" value="1"/>
</dbReference>
<proteinExistence type="predicted"/>
<sequence>MRRREIVAGFGSIGVLAGATGVAVGKLFLPSFGSDSTTDDGDGGHSDGPVDVETIDARGSEAGTVTVPNDGITVVSFFVTGCGHCQATMPRLAEARSRLVEDGGDELTFLSVTYQSLDNKPADELREWWRAHSGNWNVGYDPNSTLAARYGVYGYPVTVVVDERGEKHWDKLGIIEPADLVEAVESVLESADGNASESADGNVSESAAD</sequence>
<dbReference type="PANTHER" id="PTHR42852:SF18">
    <property type="entry name" value="CHROMOSOME UNDETERMINED SCAFFOLD_47, WHOLE GENOME SHOTGUN SEQUENCE"/>
    <property type="match status" value="1"/>
</dbReference>
<gene>
    <name evidence="3" type="ORF">SAMN04489841_1996</name>
</gene>
<evidence type="ECO:0000256" key="1">
    <source>
        <dbReference type="SAM" id="MobiDB-lite"/>
    </source>
</evidence>
<evidence type="ECO:0000259" key="2">
    <source>
        <dbReference type="PROSITE" id="PS51352"/>
    </source>
</evidence>
<feature type="domain" description="Thioredoxin" evidence="2">
    <location>
        <begin position="23"/>
        <end position="189"/>
    </location>
</feature>
<dbReference type="OrthoDB" id="115386at2157"/>
<dbReference type="STRING" id="1186196.SAMN04489841_1996"/>
<dbReference type="EMBL" id="FOFD01000002">
    <property type="protein sequence ID" value="SEQ53593.1"/>
    <property type="molecule type" value="Genomic_DNA"/>
</dbReference>
<dbReference type="InterPro" id="IPR050553">
    <property type="entry name" value="Thioredoxin_ResA/DsbE_sf"/>
</dbReference>
<organism evidence="3 4">
    <name type="scientific">Natrinema salaciae</name>
    <dbReference type="NCBI Taxonomy" id="1186196"/>
    <lineage>
        <taxon>Archaea</taxon>
        <taxon>Methanobacteriati</taxon>
        <taxon>Methanobacteriota</taxon>
        <taxon>Stenosarchaea group</taxon>
        <taxon>Halobacteria</taxon>
        <taxon>Halobacteriales</taxon>
        <taxon>Natrialbaceae</taxon>
        <taxon>Natrinema</taxon>
    </lineage>
</organism>
<dbReference type="InterPro" id="IPR036249">
    <property type="entry name" value="Thioredoxin-like_sf"/>
</dbReference>
<dbReference type="GO" id="GO:0016209">
    <property type="term" value="F:antioxidant activity"/>
    <property type="evidence" value="ECO:0007669"/>
    <property type="project" value="InterPro"/>
</dbReference>
<dbReference type="RefSeq" id="WP_090617003.1">
    <property type="nucleotide sequence ID" value="NZ_FOFD01000002.1"/>
</dbReference>
<dbReference type="Pfam" id="PF00578">
    <property type="entry name" value="AhpC-TSA"/>
    <property type="match status" value="1"/>
</dbReference>
<dbReference type="PROSITE" id="PS51352">
    <property type="entry name" value="THIOREDOXIN_2"/>
    <property type="match status" value="1"/>
</dbReference>
<dbReference type="PANTHER" id="PTHR42852">
    <property type="entry name" value="THIOL:DISULFIDE INTERCHANGE PROTEIN DSBE"/>
    <property type="match status" value="1"/>
</dbReference>
<accession>A0A1H9GUB4</accession>
<dbReference type="PROSITE" id="PS00194">
    <property type="entry name" value="THIOREDOXIN_1"/>
    <property type="match status" value="1"/>
</dbReference>
<dbReference type="GO" id="GO:0016491">
    <property type="term" value="F:oxidoreductase activity"/>
    <property type="evidence" value="ECO:0007669"/>
    <property type="project" value="InterPro"/>
</dbReference>
<keyword evidence="4" id="KW-1185">Reference proteome</keyword>
<dbReference type="Proteomes" id="UP000199114">
    <property type="component" value="Unassembled WGS sequence"/>
</dbReference>
<evidence type="ECO:0000313" key="4">
    <source>
        <dbReference type="Proteomes" id="UP000199114"/>
    </source>
</evidence>
<feature type="compositionally biased region" description="Polar residues" evidence="1">
    <location>
        <begin position="193"/>
        <end position="209"/>
    </location>
</feature>
<evidence type="ECO:0000313" key="3">
    <source>
        <dbReference type="EMBL" id="SEQ53593.1"/>
    </source>
</evidence>
<dbReference type="InterPro" id="IPR017937">
    <property type="entry name" value="Thioredoxin_CS"/>
</dbReference>
<protein>
    <submittedName>
        <fullName evidence="3">Cytochrome oxidase Cu insertion factor, SCO1/SenC/PrrC family</fullName>
    </submittedName>
</protein>